<accession>A0A2H3NRY9</accession>
<feature type="transmembrane region" description="Helical" evidence="7">
    <location>
        <begin position="352"/>
        <end position="378"/>
    </location>
</feature>
<feature type="transmembrane region" description="Helical" evidence="7">
    <location>
        <begin position="256"/>
        <end position="275"/>
    </location>
</feature>
<dbReference type="InterPro" id="IPR001734">
    <property type="entry name" value="Na/solute_symporter"/>
</dbReference>
<feature type="transmembrane region" description="Helical" evidence="7">
    <location>
        <begin position="314"/>
        <end position="332"/>
    </location>
</feature>
<protein>
    <submittedName>
        <fullName evidence="8">Sodium:proline symporter</fullName>
    </submittedName>
</protein>
<feature type="transmembrane region" description="Helical" evidence="7">
    <location>
        <begin position="570"/>
        <end position="587"/>
    </location>
</feature>
<feature type="transmembrane region" description="Helical" evidence="7">
    <location>
        <begin position="481"/>
        <end position="503"/>
    </location>
</feature>
<feature type="transmembrane region" description="Helical" evidence="7">
    <location>
        <begin position="426"/>
        <end position="447"/>
    </location>
</feature>
<evidence type="ECO:0000313" key="9">
    <source>
        <dbReference type="Proteomes" id="UP000221024"/>
    </source>
</evidence>
<dbReference type="Pfam" id="PF00474">
    <property type="entry name" value="SSF"/>
    <property type="match status" value="1"/>
</dbReference>
<evidence type="ECO:0000256" key="4">
    <source>
        <dbReference type="ARBA" id="ARBA00022989"/>
    </source>
</evidence>
<dbReference type="GO" id="GO:0005412">
    <property type="term" value="F:D-glucose:sodium symporter activity"/>
    <property type="evidence" value="ECO:0007669"/>
    <property type="project" value="TreeGrafter"/>
</dbReference>
<evidence type="ECO:0000313" key="8">
    <source>
        <dbReference type="EMBL" id="PEN06461.1"/>
    </source>
</evidence>
<evidence type="ECO:0000256" key="1">
    <source>
        <dbReference type="ARBA" id="ARBA00004141"/>
    </source>
</evidence>
<dbReference type="PANTHER" id="PTHR11819">
    <property type="entry name" value="SOLUTE CARRIER FAMILY 5"/>
    <property type="match status" value="1"/>
</dbReference>
<dbReference type="RefSeq" id="WP_098062355.1">
    <property type="nucleotide sequence ID" value="NZ_PDEP01000008.1"/>
</dbReference>
<evidence type="ECO:0000256" key="5">
    <source>
        <dbReference type="ARBA" id="ARBA00023136"/>
    </source>
</evidence>
<dbReference type="GO" id="GO:0005886">
    <property type="term" value="C:plasma membrane"/>
    <property type="evidence" value="ECO:0007669"/>
    <property type="project" value="TreeGrafter"/>
</dbReference>
<feature type="transmembrane region" description="Helical" evidence="7">
    <location>
        <begin position="6"/>
        <end position="23"/>
    </location>
</feature>
<comment type="caution">
    <text evidence="8">The sequence shown here is derived from an EMBL/GenBank/DDBJ whole genome shotgun (WGS) entry which is preliminary data.</text>
</comment>
<evidence type="ECO:0000256" key="6">
    <source>
        <dbReference type="RuleBase" id="RU362091"/>
    </source>
</evidence>
<keyword evidence="3 7" id="KW-0812">Transmembrane</keyword>
<dbReference type="EMBL" id="PDEP01000008">
    <property type="protein sequence ID" value="PEN06461.1"/>
    <property type="molecule type" value="Genomic_DNA"/>
</dbReference>
<feature type="transmembrane region" description="Helical" evidence="7">
    <location>
        <begin position="76"/>
        <end position="97"/>
    </location>
</feature>
<keyword evidence="5 7" id="KW-0472">Membrane</keyword>
<dbReference type="OrthoDB" id="9761931at2"/>
<comment type="subcellular location">
    <subcellularLocation>
        <location evidence="1">Membrane</location>
        <topology evidence="1">Multi-pass membrane protein</topology>
    </subcellularLocation>
</comment>
<keyword evidence="9" id="KW-1185">Reference proteome</keyword>
<evidence type="ECO:0000256" key="3">
    <source>
        <dbReference type="ARBA" id="ARBA00022692"/>
    </source>
</evidence>
<proteinExistence type="inferred from homology"/>
<feature type="transmembrane region" description="Helical" evidence="7">
    <location>
        <begin position="199"/>
        <end position="217"/>
    </location>
</feature>
<dbReference type="PANTHER" id="PTHR11819:SF77">
    <property type="entry name" value="SODIUM_GLUCOSE COTRANSPORT PROTEIN"/>
    <property type="match status" value="1"/>
</dbReference>
<sequence>MHWIDGLIIALYLIGALALGAYLSRRASQSVEDFFISGRSLPWWLAGTSMAATTFSIDTPLYVAGVVGERGIAGNWEWWAFGVGHVALIYVFARLWRRSAVVTDAELIEMRYSGRPAAVLRVVKAFLFAVPINCIGIGYIMLAALKVMEALSFWSLLGIPTGGTVLGLDPKMLSVLVLLVFVLLYAGLSGLWGVVATDFVQFVLALIGAVLVAWFAIRSPEVGGLSGLVTQAQAATDFDVLAFVPFEIGWDDGLRIGWSAFAGISASTFFAYAFVQWWTFRRSDGGGEFIQRLVASRDEQHAEWAAWLFNILHYVIRTWPWVLVALAALVVYPDLEDPEMGYPKLMLDYLPVGVLGLAVASLLAAFMSTVSTQINWGASYLTHDVYARFVRPEATQDELVLAGRAASLLIATIGAVAAFFSESVATIFRLVIAIGTGPGVVLILRWFWWRINAWAELSAMCAGFLIGLTTTLYPGAIIDDFGLRLGAITVLTGIVWISVMYATKPESAKTLRRFYRMARPGGPGWARQRAETGVAPAASLSRSIWSTVAAVGLLFGTMFATGGALLLRPAVAVGCSSVALVSGYALYRLRQGAAPIIESEEAPSASP</sequence>
<organism evidence="8 9">
    <name type="scientific">Longimonas halophila</name>
    <dbReference type="NCBI Taxonomy" id="1469170"/>
    <lineage>
        <taxon>Bacteria</taxon>
        <taxon>Pseudomonadati</taxon>
        <taxon>Rhodothermota</taxon>
        <taxon>Rhodothermia</taxon>
        <taxon>Rhodothermales</taxon>
        <taxon>Salisaetaceae</taxon>
        <taxon>Longimonas</taxon>
    </lineage>
</organism>
<feature type="transmembrane region" description="Helical" evidence="7">
    <location>
        <begin position="43"/>
        <end position="64"/>
    </location>
</feature>
<feature type="transmembrane region" description="Helical" evidence="7">
    <location>
        <begin position="544"/>
        <end position="564"/>
    </location>
</feature>
<feature type="transmembrane region" description="Helical" evidence="7">
    <location>
        <begin position="175"/>
        <end position="193"/>
    </location>
</feature>
<dbReference type="PROSITE" id="PS50283">
    <property type="entry name" value="NA_SOLUT_SYMP_3"/>
    <property type="match status" value="1"/>
</dbReference>
<evidence type="ECO:0000256" key="2">
    <source>
        <dbReference type="ARBA" id="ARBA00006434"/>
    </source>
</evidence>
<evidence type="ECO:0000256" key="7">
    <source>
        <dbReference type="SAM" id="Phobius"/>
    </source>
</evidence>
<gene>
    <name evidence="8" type="ORF">CRI93_09265</name>
</gene>
<dbReference type="Proteomes" id="UP000221024">
    <property type="component" value="Unassembled WGS sequence"/>
</dbReference>
<reference evidence="8 9" key="1">
    <citation type="submission" date="2017-10" db="EMBL/GenBank/DDBJ databases">
        <title>Draft genome of Longimonas halophila.</title>
        <authorList>
            <person name="Goh K.M."/>
            <person name="Shamsir M.S."/>
            <person name="Lim S.W."/>
        </authorList>
    </citation>
    <scope>NUCLEOTIDE SEQUENCE [LARGE SCALE GENOMIC DNA]</scope>
    <source>
        <strain evidence="8 9">KCTC 42399</strain>
    </source>
</reference>
<comment type="similarity">
    <text evidence="2 6">Belongs to the sodium:solute symporter (SSF) (TC 2.A.21) family.</text>
</comment>
<name>A0A2H3NRY9_9BACT</name>
<dbReference type="InterPro" id="IPR038377">
    <property type="entry name" value="Na/Glc_symporter_sf"/>
</dbReference>
<dbReference type="Gene3D" id="1.20.1730.10">
    <property type="entry name" value="Sodium/glucose cotransporter"/>
    <property type="match status" value="1"/>
</dbReference>
<keyword evidence="4 7" id="KW-1133">Transmembrane helix</keyword>
<feature type="transmembrane region" description="Helical" evidence="7">
    <location>
        <begin position="118"/>
        <end position="145"/>
    </location>
</feature>
<dbReference type="AlphaFoldDB" id="A0A2H3NRY9"/>
<feature type="transmembrane region" description="Helical" evidence="7">
    <location>
        <begin position="399"/>
        <end position="420"/>
    </location>
</feature>
<feature type="transmembrane region" description="Helical" evidence="7">
    <location>
        <begin position="454"/>
        <end position="475"/>
    </location>
</feature>
<dbReference type="CDD" id="cd11477">
    <property type="entry name" value="SLC5sbd_u1"/>
    <property type="match status" value="1"/>
</dbReference>